<organism evidence="3">
    <name type="scientific">Candidatus Moduliflexus flocculans</name>
    <dbReference type="NCBI Taxonomy" id="1499966"/>
    <lineage>
        <taxon>Bacteria</taxon>
        <taxon>Candidatus Moduliflexota</taxon>
        <taxon>Candidatus Moduliflexia</taxon>
        <taxon>Candidatus Moduliflexales</taxon>
        <taxon>Candidatus Moduliflexaceae</taxon>
    </lineage>
</organism>
<evidence type="ECO:0000259" key="1">
    <source>
        <dbReference type="Pfam" id="PF01266"/>
    </source>
</evidence>
<accession>A0A0S6VTX7</accession>
<dbReference type="Pfam" id="PF01266">
    <property type="entry name" value="DAO"/>
    <property type="match status" value="1"/>
</dbReference>
<dbReference type="AlphaFoldDB" id="A0A0S6VTX7"/>
<feature type="domain" description="BFD-like [2Fe-2S]-binding" evidence="2">
    <location>
        <begin position="399"/>
        <end position="449"/>
    </location>
</feature>
<protein>
    <submittedName>
        <fullName evidence="3">FAD dependent oxidoreductase</fullName>
    </submittedName>
</protein>
<dbReference type="PANTHER" id="PTHR42720">
    <property type="entry name" value="GLYCEROL-3-PHOSPHATE DEHYDROGENASE"/>
    <property type="match status" value="1"/>
</dbReference>
<dbReference type="Gene3D" id="3.50.50.60">
    <property type="entry name" value="FAD/NAD(P)-binding domain"/>
    <property type="match status" value="1"/>
</dbReference>
<evidence type="ECO:0000313" key="4">
    <source>
        <dbReference type="Proteomes" id="UP000030700"/>
    </source>
</evidence>
<dbReference type="InterPro" id="IPR006076">
    <property type="entry name" value="FAD-dep_OxRdtase"/>
</dbReference>
<dbReference type="InterPro" id="IPR041854">
    <property type="entry name" value="BFD-like_2Fe2S-bd_dom_sf"/>
</dbReference>
<dbReference type="Gene3D" id="3.30.9.10">
    <property type="entry name" value="D-Amino Acid Oxidase, subunit A, domain 2"/>
    <property type="match status" value="1"/>
</dbReference>
<evidence type="ECO:0000259" key="2">
    <source>
        <dbReference type="Pfam" id="PF04324"/>
    </source>
</evidence>
<evidence type="ECO:0000313" key="3">
    <source>
        <dbReference type="EMBL" id="GAK50912.1"/>
    </source>
</evidence>
<reference evidence="3" key="1">
    <citation type="journal article" date="2015" name="PeerJ">
        <title>First genomic representation of candidate bacterial phylum KSB3 points to enhanced environmental sensing as a trigger of wastewater bulking.</title>
        <authorList>
            <person name="Sekiguchi Y."/>
            <person name="Ohashi A."/>
            <person name="Parks D.H."/>
            <person name="Yamauchi T."/>
            <person name="Tyson G.W."/>
            <person name="Hugenholtz P."/>
        </authorList>
    </citation>
    <scope>NUCLEOTIDE SEQUENCE [LARGE SCALE GENOMIC DNA]</scope>
</reference>
<dbReference type="InterPro" id="IPR036188">
    <property type="entry name" value="FAD/NAD-bd_sf"/>
</dbReference>
<dbReference type="SUPFAM" id="SSF54373">
    <property type="entry name" value="FAD-linked reductases, C-terminal domain"/>
    <property type="match status" value="1"/>
</dbReference>
<name>A0A0S6VTX7_9BACT</name>
<dbReference type="STRING" id="1499966.U14_02154"/>
<dbReference type="Gene3D" id="1.10.10.1100">
    <property type="entry name" value="BFD-like [2Fe-2S]-binding domain"/>
    <property type="match status" value="1"/>
</dbReference>
<dbReference type="HOGENOM" id="CLU_024775_3_1_0"/>
<keyword evidence="4" id="KW-1185">Reference proteome</keyword>
<gene>
    <name evidence="3" type="ORF">U14_02154</name>
</gene>
<dbReference type="SUPFAM" id="SSF51905">
    <property type="entry name" value="FAD/NAD(P)-binding domain"/>
    <property type="match status" value="1"/>
</dbReference>
<dbReference type="InterPro" id="IPR007419">
    <property type="entry name" value="BFD-like_2Fe2S-bd_dom"/>
</dbReference>
<feature type="domain" description="FAD dependent oxidoreductase" evidence="1">
    <location>
        <begin position="4"/>
        <end position="353"/>
    </location>
</feature>
<dbReference type="CDD" id="cd19946">
    <property type="entry name" value="GlpA-like_Fer2_BFD-like"/>
    <property type="match status" value="1"/>
</dbReference>
<proteinExistence type="predicted"/>
<sequence>MDYDVLIIGAGIVGAAIARQLCRYQLRVALLDKEADVSFGTSKANSGIVHAGFHEKPGSLKAKVCVRGNLLYGQWAEELEFPFRRCGILTIATDEEQAHQIEAMYRHGVQNNVPYMQILSGERVMEMEPNLTPDVREAVYAPTGGIVEPYEMIFAIVENACQNGVSLLTNTKVDAIEPLPEGLRVMSGSRELTARFVVNAAGLYADEISRLAGAEEFTIIPRKGEEYLLDKRAGSLVKTVIFPIPTKKSKGILVIPTVDGTLMLGPTATEVEDKEDRATTTEGLQYILEHVRPMVPGIQLKDIITSFVGLRPTIAGDDFYIARSQKVPALIQAAGIQSPGLTSAPAIAEMVKDILLQAGLALVESPTYNPRRVGAKKIRYLKTDEIDRLIQDNPAYARVVCRCERISEAEIIQAVRAGHTTLDGVKFATRAGMGRCQGGFCTFRVMEIICRETGMSYDEITKRGGESWVVSGHLG</sequence>
<dbReference type="Proteomes" id="UP000030700">
    <property type="component" value="Unassembled WGS sequence"/>
</dbReference>
<dbReference type="Pfam" id="PF04324">
    <property type="entry name" value="Fer2_BFD"/>
    <property type="match status" value="1"/>
</dbReference>
<dbReference type="PANTHER" id="PTHR42720:SF1">
    <property type="entry name" value="GLYCEROL 3-PHOSPHATE OXIDASE"/>
    <property type="match status" value="1"/>
</dbReference>
<dbReference type="InterPro" id="IPR052745">
    <property type="entry name" value="G3P_Oxidase/Oxidoreductase"/>
</dbReference>
<dbReference type="EMBL" id="DF820456">
    <property type="protein sequence ID" value="GAK50912.1"/>
    <property type="molecule type" value="Genomic_DNA"/>
</dbReference>